<dbReference type="AlphaFoldDB" id="A0A6M0JVM0"/>
<dbReference type="Pfam" id="PF05378">
    <property type="entry name" value="Hydant_A_N"/>
    <property type="match status" value="1"/>
</dbReference>
<dbReference type="RefSeq" id="WP_164451949.1">
    <property type="nucleotide sequence ID" value="NZ_JAAIJQ010000014.1"/>
</dbReference>
<dbReference type="Proteomes" id="UP000483379">
    <property type="component" value="Unassembled WGS sequence"/>
</dbReference>
<sequence length="655" mass="68296">MTLIGIDTGGTFTDFVLWREGAIRTHKVLSTSDAPERAILQGIAELGLDPQELRVVHGSTVATNAVLEGKGVRTLYVANRGLRDVLTIGRQARADLYDLQPPPRTPPVPRALCIETGGRLAADATWVEPLTQADLDDFRAKVAQLAPEAVAINLLFSYLDDSAERALADALPSDLFVSRSSEVLPLTGEYERGIATWINAWVGPVVAGYLDRLAAGLPGARVSVMQSSGEAVAADQTARHAARLLLSGPAGGLAGAAFAAAAEKDSPRLLSFDMGGTSTDVALIDGEPRLTTSGRIAGYPVALPMVDMHTIGAGGGSIAQVDAGGILLVGPESAGASPGPACYGRGGTRPTVTDANLVLGRLDPEGFLGGRMRLDVAAAREALGGVARQLGLAVEETALGILRIANEHMARALRVISVQRGLDPRGFTLTSFGGAGGLHVCALAEALEMSQALVPVHAGVLSALGMLVAPAGRTLTRTRLGLIAELGDQEVAAALQALADQAAAELAREGWEPDGLRIERSLDLRYRGQSHTLNLAWSSVQAAIEGFHARHQAAYGHRLELPVELVNLRVRARGPLPGLRLPELEAEAALVASRDLFAYGCDAPVPVISREAVAQRASVSGPAIIADAVSTTWLAPGWAARLDGCGNLQLSRMAA</sequence>
<dbReference type="GO" id="GO:0005829">
    <property type="term" value="C:cytosol"/>
    <property type="evidence" value="ECO:0007669"/>
    <property type="project" value="TreeGrafter"/>
</dbReference>
<gene>
    <name evidence="3" type="ORF">G3446_06705</name>
</gene>
<reference evidence="3 4" key="1">
    <citation type="submission" date="2020-02" db="EMBL/GenBank/DDBJ databases">
        <title>Genome sequences of Thiorhodococcus mannitoliphagus and Thiorhodococcus minor, purple sulfur photosynthetic bacteria in the gammaproteobacterial family, Chromatiaceae.</title>
        <authorList>
            <person name="Aviles F.A."/>
            <person name="Meyer T.E."/>
            <person name="Kyndt J.A."/>
        </authorList>
    </citation>
    <scope>NUCLEOTIDE SEQUENCE [LARGE SCALE GENOMIC DNA]</scope>
    <source>
        <strain evidence="3 4">DSM 11518</strain>
    </source>
</reference>
<protein>
    <submittedName>
        <fullName evidence="3">Hydantoinase/oxoprolinase family protein</fullName>
    </submittedName>
</protein>
<dbReference type="EMBL" id="JAAIJQ010000014">
    <property type="protein sequence ID" value="NEV61582.1"/>
    <property type="molecule type" value="Genomic_DNA"/>
</dbReference>
<dbReference type="SUPFAM" id="SSF53067">
    <property type="entry name" value="Actin-like ATPase domain"/>
    <property type="match status" value="1"/>
</dbReference>
<evidence type="ECO:0000313" key="3">
    <source>
        <dbReference type="EMBL" id="NEV61582.1"/>
    </source>
</evidence>
<evidence type="ECO:0000259" key="2">
    <source>
        <dbReference type="Pfam" id="PF05378"/>
    </source>
</evidence>
<dbReference type="InterPro" id="IPR002821">
    <property type="entry name" value="Hydantoinase_A"/>
</dbReference>
<name>A0A6M0JVM0_9GAMM</name>
<proteinExistence type="predicted"/>
<accession>A0A6M0JVM0</accession>
<dbReference type="InterPro" id="IPR045079">
    <property type="entry name" value="Oxoprolinase-like"/>
</dbReference>
<evidence type="ECO:0000259" key="1">
    <source>
        <dbReference type="Pfam" id="PF01968"/>
    </source>
</evidence>
<dbReference type="GO" id="GO:0017168">
    <property type="term" value="F:5-oxoprolinase (ATP-hydrolyzing) activity"/>
    <property type="evidence" value="ECO:0007669"/>
    <property type="project" value="TreeGrafter"/>
</dbReference>
<evidence type="ECO:0000313" key="4">
    <source>
        <dbReference type="Proteomes" id="UP000483379"/>
    </source>
</evidence>
<keyword evidence="4" id="KW-1185">Reference proteome</keyword>
<comment type="caution">
    <text evidence="3">The sequence shown here is derived from an EMBL/GenBank/DDBJ whole genome shotgun (WGS) entry which is preliminary data.</text>
</comment>
<feature type="domain" description="Hydantoinase/oxoprolinase N-terminal" evidence="2">
    <location>
        <begin position="4"/>
        <end position="170"/>
    </location>
</feature>
<dbReference type="Pfam" id="PF01968">
    <property type="entry name" value="Hydantoinase_A"/>
    <property type="match status" value="1"/>
</dbReference>
<dbReference type="GO" id="GO:0006749">
    <property type="term" value="P:glutathione metabolic process"/>
    <property type="evidence" value="ECO:0007669"/>
    <property type="project" value="TreeGrafter"/>
</dbReference>
<organism evidence="3 4">
    <name type="scientific">Thiorhodococcus minor</name>
    <dbReference type="NCBI Taxonomy" id="57489"/>
    <lineage>
        <taxon>Bacteria</taxon>
        <taxon>Pseudomonadati</taxon>
        <taxon>Pseudomonadota</taxon>
        <taxon>Gammaproteobacteria</taxon>
        <taxon>Chromatiales</taxon>
        <taxon>Chromatiaceae</taxon>
        <taxon>Thiorhodococcus</taxon>
    </lineage>
</organism>
<feature type="domain" description="Hydantoinase A/oxoprolinase" evidence="1">
    <location>
        <begin position="192"/>
        <end position="469"/>
    </location>
</feature>
<dbReference type="InterPro" id="IPR043129">
    <property type="entry name" value="ATPase_NBD"/>
</dbReference>
<dbReference type="PANTHER" id="PTHR11365:SF23">
    <property type="entry name" value="HYPOTHETICAL 5-OXOPROLINASE (EUROFUNG)-RELATED"/>
    <property type="match status" value="1"/>
</dbReference>
<dbReference type="InterPro" id="IPR008040">
    <property type="entry name" value="Hydant_A_N"/>
</dbReference>
<dbReference type="PANTHER" id="PTHR11365">
    <property type="entry name" value="5-OXOPROLINASE RELATED"/>
    <property type="match status" value="1"/>
</dbReference>